<organism evidence="1 2">
    <name type="scientific">Hymenobacter cavernae</name>
    <dbReference type="NCBI Taxonomy" id="2044852"/>
    <lineage>
        <taxon>Bacteria</taxon>
        <taxon>Pseudomonadati</taxon>
        <taxon>Bacteroidota</taxon>
        <taxon>Cytophagia</taxon>
        <taxon>Cytophagales</taxon>
        <taxon>Hymenobacteraceae</taxon>
        <taxon>Hymenobacter</taxon>
    </lineage>
</organism>
<dbReference type="EMBL" id="BMHT01000011">
    <property type="protein sequence ID" value="GGF27014.1"/>
    <property type="molecule type" value="Genomic_DNA"/>
</dbReference>
<protein>
    <submittedName>
        <fullName evidence="1">Uncharacterized protein</fullName>
    </submittedName>
</protein>
<keyword evidence="2" id="KW-1185">Reference proteome</keyword>
<dbReference type="Proteomes" id="UP000632273">
    <property type="component" value="Unassembled WGS sequence"/>
</dbReference>
<comment type="caution">
    <text evidence="1">The sequence shown here is derived from an EMBL/GenBank/DDBJ whole genome shotgun (WGS) entry which is preliminary data.</text>
</comment>
<dbReference type="RefSeq" id="WP_188816183.1">
    <property type="nucleotide sequence ID" value="NZ_BMHT01000011.1"/>
</dbReference>
<proteinExistence type="predicted"/>
<evidence type="ECO:0000313" key="2">
    <source>
        <dbReference type="Proteomes" id="UP000632273"/>
    </source>
</evidence>
<evidence type="ECO:0000313" key="1">
    <source>
        <dbReference type="EMBL" id="GGF27014.1"/>
    </source>
</evidence>
<accession>A0ABQ1UUC8</accession>
<name>A0ABQ1UUC8_9BACT</name>
<reference evidence="2" key="1">
    <citation type="journal article" date="2019" name="Int. J. Syst. Evol. Microbiol.">
        <title>The Global Catalogue of Microorganisms (GCM) 10K type strain sequencing project: providing services to taxonomists for standard genome sequencing and annotation.</title>
        <authorList>
            <consortium name="The Broad Institute Genomics Platform"/>
            <consortium name="The Broad Institute Genome Sequencing Center for Infectious Disease"/>
            <person name="Wu L."/>
            <person name="Ma J."/>
        </authorList>
    </citation>
    <scope>NUCLEOTIDE SEQUENCE [LARGE SCALE GENOMIC DNA]</scope>
    <source>
        <strain evidence="2">CGMCC 1.15197</strain>
    </source>
</reference>
<sequence>MKNVRFYVTIWASGAGQEERYSFTTREEADQYYKNLKLGIVYERFTSYPVFAELSAS</sequence>
<gene>
    <name evidence="1" type="ORF">GCM10011383_43230</name>
</gene>